<dbReference type="CDD" id="cd08368">
    <property type="entry name" value="LIM"/>
    <property type="match status" value="1"/>
</dbReference>
<dbReference type="InterPro" id="IPR002219">
    <property type="entry name" value="PKC_DAG/PE"/>
</dbReference>
<feature type="coiled-coil region" evidence="5">
    <location>
        <begin position="318"/>
        <end position="422"/>
    </location>
</feature>
<dbReference type="STRING" id="1314790.A0A1Y1YFJ9"/>
<dbReference type="PANTHER" id="PTHR46075:SF2">
    <property type="entry name" value="RHO GTPASE ACTIVATING PROTEIN AT 5A, ISOFORM A"/>
    <property type="match status" value="1"/>
</dbReference>
<feature type="compositionally biased region" description="Low complexity" evidence="6">
    <location>
        <begin position="170"/>
        <end position="184"/>
    </location>
</feature>
<dbReference type="SUPFAM" id="SSF57889">
    <property type="entry name" value="Cysteine-rich domain"/>
    <property type="match status" value="1"/>
</dbReference>
<keyword evidence="5" id="KW-0175">Coiled coil</keyword>
<keyword evidence="1" id="KW-0343">GTPase activation</keyword>
<dbReference type="InterPro" id="IPR001781">
    <property type="entry name" value="Znf_LIM"/>
</dbReference>
<evidence type="ECO:0000313" key="10">
    <source>
        <dbReference type="EMBL" id="ORX96728.1"/>
    </source>
</evidence>
<dbReference type="InterPro" id="IPR051854">
    <property type="entry name" value="Rho-type_GAP"/>
</dbReference>
<dbReference type="CDD" id="cd00159">
    <property type="entry name" value="RhoGAP"/>
    <property type="match status" value="1"/>
</dbReference>
<dbReference type="AlphaFoldDB" id="A0A1Y1YFJ9"/>
<dbReference type="PROSITE" id="PS00478">
    <property type="entry name" value="LIM_DOMAIN_1"/>
    <property type="match status" value="2"/>
</dbReference>
<evidence type="ECO:0000259" key="7">
    <source>
        <dbReference type="PROSITE" id="PS50023"/>
    </source>
</evidence>
<evidence type="ECO:0000256" key="5">
    <source>
        <dbReference type="SAM" id="Coils"/>
    </source>
</evidence>
<feature type="domain" description="LIM zinc-binding" evidence="7">
    <location>
        <begin position="9"/>
        <end position="70"/>
    </location>
</feature>
<dbReference type="InterPro" id="IPR000198">
    <property type="entry name" value="RhoGAP_dom"/>
</dbReference>
<dbReference type="Gene3D" id="2.10.110.10">
    <property type="entry name" value="Cysteine Rich Protein"/>
    <property type="match status" value="2"/>
</dbReference>
<keyword evidence="4" id="KW-0440">LIM domain</keyword>
<keyword evidence="11" id="KW-1185">Reference proteome</keyword>
<dbReference type="Pfam" id="PF00412">
    <property type="entry name" value="LIM"/>
    <property type="match status" value="2"/>
</dbReference>
<dbReference type="PROSITE" id="PS50081">
    <property type="entry name" value="ZF_DAG_PE_2"/>
    <property type="match status" value="1"/>
</dbReference>
<evidence type="ECO:0000256" key="6">
    <source>
        <dbReference type="SAM" id="MobiDB-lite"/>
    </source>
</evidence>
<dbReference type="OrthoDB" id="79452at2759"/>
<proteinExistence type="predicted"/>
<dbReference type="PROSITE" id="PS00479">
    <property type="entry name" value="ZF_DAG_PE_1"/>
    <property type="match status" value="1"/>
</dbReference>
<dbReference type="GO" id="GO:0046872">
    <property type="term" value="F:metal ion binding"/>
    <property type="evidence" value="ECO:0007669"/>
    <property type="project" value="UniProtKB-KW"/>
</dbReference>
<dbReference type="InParanoid" id="A0A1Y1YFJ9"/>
<evidence type="ECO:0000256" key="1">
    <source>
        <dbReference type="ARBA" id="ARBA00022468"/>
    </source>
</evidence>
<gene>
    <name evidence="10" type="ORF">K493DRAFT_281710</name>
</gene>
<feature type="compositionally biased region" description="Basic and acidic residues" evidence="6">
    <location>
        <begin position="120"/>
        <end position="147"/>
    </location>
</feature>
<dbReference type="PROSITE" id="PS50023">
    <property type="entry name" value="LIM_DOMAIN_2"/>
    <property type="match status" value="1"/>
</dbReference>
<dbReference type="EMBL" id="MCFE01000147">
    <property type="protein sequence ID" value="ORX96728.1"/>
    <property type="molecule type" value="Genomic_DNA"/>
</dbReference>
<feature type="domain" description="Phorbol-ester/DAG-type" evidence="8">
    <location>
        <begin position="604"/>
        <end position="654"/>
    </location>
</feature>
<keyword evidence="3 4" id="KW-0862">Zinc</keyword>
<feature type="region of interest" description="Disordered" evidence="6">
    <location>
        <begin position="120"/>
        <end position="248"/>
    </location>
</feature>
<dbReference type="Gene3D" id="1.10.555.10">
    <property type="entry name" value="Rho GTPase activation protein"/>
    <property type="match status" value="1"/>
</dbReference>
<sequence length="908" mass="102233">MADYELEDEHCTGCGSVINEGNVITLDDQVWHVKCFRCSSCSSAFQTNSNILILNHQPVCESCSHICEVCKTPILDKAVLSGEKEGRTYHQRCFRCSSCQQPLEPNQCFLTPQGLECPKCHQTDPSSKEETTPDTDKSIAPISDEHTQPNPPVANNGTNSHPNPNPNASPNPDSDSDPTTRSPTHLNPSHFEPPTRSSSITKRPTRSHSLRTPTEQKSRHRKRQSMMPPRSYSDNRLEGPPTLPPLPFVDDKVLEENINEIIKGVREVQVGKENPTVAEESTPLSPILSDDEKPRDESSTPTGLEENGDLSTDVTSEVVSLKALNRQLVEQLEQVREDLLKEARLRQEMEEKYKSLEAERDVLLQSHEEYTNQKKEAVNMYKILSDNIEHLSVQKEEMETVIRELQLQKEGLYTELDSLSRRKQTELDSLTIPDEKKRESFLILSNGYLESMNYAEASPNPPVTSPPKLVEPLSPSFNYPLEKPSDDKLRRRSAVVNQYRDVDYANQGLTISYEENESPQMNEGEYQATPGYNHALDVPKSDGKKESKKFKWMGGSSFKSKGKPPTQPSNSGERESDPDNTPPTSNPKVKYKKSNSNSQVSNKAHTFVTHTFIRPLKCDHCGEKMWGLQNKEMRCQLCGFHSHTKCAGVAAYDCPGHIQAAKGVVNMFGNELEEQLRFEGREIPIVVELCIDAVEMRGIMLEGIYRKSGPTSQMREIQSALARAASGEGPLPNLGDPEEFSDITAVTSVVKQYFRELPIPLLTYDLYKDFMDALYIDVEEERLAQFKVILSHLPKAHYDTLKYLIMHLIRVQAYESVNLMGTKNLAVVFGPTLMRNLDPSQEFYDTARKNAVVEYLLCCAEDLFEEEYAGSGSGDVNGSPAITYDYYEPENGPVDLNPSYNTMETNYH</sequence>
<keyword evidence="2 4" id="KW-0479">Metal-binding</keyword>
<dbReference type="PANTHER" id="PTHR46075">
    <property type="entry name" value="CHIMERIN FAMILY MEMBER"/>
    <property type="match status" value="1"/>
</dbReference>
<dbReference type="InterPro" id="IPR046349">
    <property type="entry name" value="C1-like_sf"/>
</dbReference>
<feature type="domain" description="Rho-GAP" evidence="9">
    <location>
        <begin position="670"/>
        <end position="864"/>
    </location>
</feature>
<dbReference type="Pfam" id="PF00130">
    <property type="entry name" value="C1_1"/>
    <property type="match status" value="1"/>
</dbReference>
<dbReference type="PROSITE" id="PS50238">
    <property type="entry name" value="RHOGAP"/>
    <property type="match status" value="1"/>
</dbReference>
<evidence type="ECO:0000313" key="11">
    <source>
        <dbReference type="Proteomes" id="UP000193498"/>
    </source>
</evidence>
<feature type="region of interest" description="Disordered" evidence="6">
    <location>
        <begin position="512"/>
        <end position="601"/>
    </location>
</feature>
<organism evidence="10 11">
    <name type="scientific">Basidiobolus meristosporus CBS 931.73</name>
    <dbReference type="NCBI Taxonomy" id="1314790"/>
    <lineage>
        <taxon>Eukaryota</taxon>
        <taxon>Fungi</taxon>
        <taxon>Fungi incertae sedis</taxon>
        <taxon>Zoopagomycota</taxon>
        <taxon>Entomophthoromycotina</taxon>
        <taxon>Basidiobolomycetes</taxon>
        <taxon>Basidiobolales</taxon>
        <taxon>Basidiobolaceae</taxon>
        <taxon>Basidiobolus</taxon>
    </lineage>
</organism>
<dbReference type="Gene3D" id="3.30.60.20">
    <property type="match status" value="1"/>
</dbReference>
<dbReference type="CDD" id="cd20824">
    <property type="entry name" value="C1_SpBZZ1-like"/>
    <property type="match status" value="1"/>
</dbReference>
<name>A0A1Y1YFJ9_9FUNG</name>
<dbReference type="FunCoup" id="A0A1Y1YFJ9">
    <property type="interactions" value="510"/>
</dbReference>
<dbReference type="SMART" id="SM00324">
    <property type="entry name" value="RhoGAP"/>
    <property type="match status" value="1"/>
</dbReference>
<reference evidence="10 11" key="1">
    <citation type="submission" date="2016-07" db="EMBL/GenBank/DDBJ databases">
        <title>Pervasive Adenine N6-methylation of Active Genes in Fungi.</title>
        <authorList>
            <consortium name="DOE Joint Genome Institute"/>
            <person name="Mondo S.J."/>
            <person name="Dannebaum R.O."/>
            <person name="Kuo R.C."/>
            <person name="Labutti K."/>
            <person name="Haridas S."/>
            <person name="Kuo A."/>
            <person name="Salamov A."/>
            <person name="Ahrendt S.R."/>
            <person name="Lipzen A."/>
            <person name="Sullivan W."/>
            <person name="Andreopoulos W.B."/>
            <person name="Clum A."/>
            <person name="Lindquist E."/>
            <person name="Daum C."/>
            <person name="Ramamoorthy G.K."/>
            <person name="Gryganskyi A."/>
            <person name="Culley D."/>
            <person name="Magnuson J.K."/>
            <person name="James T.Y."/>
            <person name="O'Malley M.A."/>
            <person name="Stajich J.E."/>
            <person name="Spatafora J.W."/>
            <person name="Visel A."/>
            <person name="Grigoriev I.V."/>
        </authorList>
    </citation>
    <scope>NUCLEOTIDE SEQUENCE [LARGE SCALE GENOMIC DNA]</scope>
    <source>
        <strain evidence="10 11">CBS 931.73</strain>
    </source>
</reference>
<comment type="caution">
    <text evidence="10">The sequence shown here is derived from an EMBL/GenBank/DDBJ whole genome shotgun (WGS) entry which is preliminary data.</text>
</comment>
<dbReference type="SUPFAM" id="SSF48350">
    <property type="entry name" value="GTPase activation domain, GAP"/>
    <property type="match status" value="1"/>
</dbReference>
<protein>
    <submittedName>
        <fullName evidence="10">RhoGAP-domain-containing protein</fullName>
    </submittedName>
</protein>
<dbReference type="SMART" id="SM00132">
    <property type="entry name" value="LIM"/>
    <property type="match status" value="2"/>
</dbReference>
<dbReference type="GO" id="GO:0007165">
    <property type="term" value="P:signal transduction"/>
    <property type="evidence" value="ECO:0007669"/>
    <property type="project" value="InterPro"/>
</dbReference>
<evidence type="ECO:0000256" key="3">
    <source>
        <dbReference type="ARBA" id="ARBA00022833"/>
    </source>
</evidence>
<dbReference type="Proteomes" id="UP000193498">
    <property type="component" value="Unassembled WGS sequence"/>
</dbReference>
<feature type="region of interest" description="Disordered" evidence="6">
    <location>
        <begin position="272"/>
        <end position="313"/>
    </location>
</feature>
<accession>A0A1Y1YFJ9</accession>
<dbReference type="Pfam" id="PF00620">
    <property type="entry name" value="RhoGAP"/>
    <property type="match status" value="1"/>
</dbReference>
<evidence type="ECO:0000259" key="8">
    <source>
        <dbReference type="PROSITE" id="PS50081"/>
    </source>
</evidence>
<dbReference type="SMART" id="SM00109">
    <property type="entry name" value="C1"/>
    <property type="match status" value="1"/>
</dbReference>
<dbReference type="InterPro" id="IPR008936">
    <property type="entry name" value="Rho_GTPase_activation_prot"/>
</dbReference>
<evidence type="ECO:0000256" key="2">
    <source>
        <dbReference type="ARBA" id="ARBA00022723"/>
    </source>
</evidence>
<evidence type="ECO:0000259" key="9">
    <source>
        <dbReference type="PROSITE" id="PS50238"/>
    </source>
</evidence>
<dbReference type="GO" id="GO:0005096">
    <property type="term" value="F:GTPase activator activity"/>
    <property type="evidence" value="ECO:0007669"/>
    <property type="project" value="UniProtKB-KW"/>
</dbReference>
<evidence type="ECO:0000256" key="4">
    <source>
        <dbReference type="PROSITE-ProRule" id="PRU00125"/>
    </source>
</evidence>